<dbReference type="eggNOG" id="ENOG502TIP0">
    <property type="taxonomic scope" value="Eukaryota"/>
</dbReference>
<reference evidence="3" key="1">
    <citation type="submission" date="2016-11" db="UniProtKB">
        <authorList>
            <consortium name="WormBaseParasite"/>
        </authorList>
    </citation>
    <scope>IDENTIFICATION</scope>
</reference>
<name>A0A1I7T516_9PELO</name>
<dbReference type="AlphaFoldDB" id="A0A1I7T516"/>
<organism evidence="2 3">
    <name type="scientific">Caenorhabditis tropicalis</name>
    <dbReference type="NCBI Taxonomy" id="1561998"/>
    <lineage>
        <taxon>Eukaryota</taxon>
        <taxon>Metazoa</taxon>
        <taxon>Ecdysozoa</taxon>
        <taxon>Nematoda</taxon>
        <taxon>Chromadorea</taxon>
        <taxon>Rhabditida</taxon>
        <taxon>Rhabditina</taxon>
        <taxon>Rhabditomorpha</taxon>
        <taxon>Rhabditoidea</taxon>
        <taxon>Rhabditidae</taxon>
        <taxon>Peloderinae</taxon>
        <taxon>Caenorhabditis</taxon>
    </lineage>
</organism>
<evidence type="ECO:0000313" key="3">
    <source>
        <dbReference type="WBParaSite" id="Csp11.Scaffold507.g2466.t1"/>
    </source>
</evidence>
<feature type="signal peptide" evidence="1">
    <location>
        <begin position="1"/>
        <end position="16"/>
    </location>
</feature>
<dbReference type="STRING" id="1561998.A0A1I7T516"/>
<evidence type="ECO:0000256" key="1">
    <source>
        <dbReference type="SAM" id="SignalP"/>
    </source>
</evidence>
<evidence type="ECO:0000313" key="2">
    <source>
        <dbReference type="Proteomes" id="UP000095282"/>
    </source>
</evidence>
<keyword evidence="1" id="KW-0732">Signal</keyword>
<proteinExistence type="predicted"/>
<accession>A0A1I7T516</accession>
<sequence length="91" mass="10515">MSILLTFMLCVVATSALVQLPRSNRYGIITSFDAPSRDTAIVEQKRYDRNCFFSPVQCMLSYNDETRLPLVVTRKASKRFDPLFADYRNLK</sequence>
<dbReference type="WBParaSite" id="Csp11.Scaffold507.g2466.t1">
    <property type="protein sequence ID" value="Csp11.Scaffold507.g2466.t1"/>
    <property type="gene ID" value="Csp11.Scaffold507.g2466"/>
</dbReference>
<keyword evidence="2" id="KW-1185">Reference proteome</keyword>
<protein>
    <submittedName>
        <fullName evidence="3">Secreted protein</fullName>
    </submittedName>
</protein>
<feature type="chain" id="PRO_5009307068" evidence="1">
    <location>
        <begin position="17"/>
        <end position="91"/>
    </location>
</feature>
<dbReference type="Proteomes" id="UP000095282">
    <property type="component" value="Unplaced"/>
</dbReference>